<sequence>MRFFRDALRDPTVVARRLREEAARRRREHDGFTGAAAGVTVDEDHR</sequence>
<gene>
    <name evidence="2" type="ORF">GCM10012275_42950</name>
</gene>
<evidence type="ECO:0000313" key="2">
    <source>
        <dbReference type="EMBL" id="GGM67756.1"/>
    </source>
</evidence>
<dbReference type="AlphaFoldDB" id="A0A8J3CB07"/>
<accession>A0A8J3CB07</accession>
<evidence type="ECO:0000256" key="1">
    <source>
        <dbReference type="SAM" id="MobiDB-lite"/>
    </source>
</evidence>
<reference evidence="2" key="1">
    <citation type="journal article" date="2014" name="Int. J. Syst. Evol. Microbiol.">
        <title>Complete genome sequence of Corynebacterium casei LMG S-19264T (=DSM 44701T), isolated from a smear-ripened cheese.</title>
        <authorList>
            <consortium name="US DOE Joint Genome Institute (JGI-PGF)"/>
            <person name="Walter F."/>
            <person name="Albersmeier A."/>
            <person name="Kalinowski J."/>
            <person name="Ruckert C."/>
        </authorList>
    </citation>
    <scope>NUCLEOTIDE SEQUENCE</scope>
    <source>
        <strain evidence="2">CGMCC 4.5737</strain>
    </source>
</reference>
<comment type="caution">
    <text evidence="2">The sequence shown here is derived from an EMBL/GenBank/DDBJ whole genome shotgun (WGS) entry which is preliminary data.</text>
</comment>
<evidence type="ECO:0000313" key="3">
    <source>
        <dbReference type="Proteomes" id="UP000637578"/>
    </source>
</evidence>
<feature type="compositionally biased region" description="Basic and acidic residues" evidence="1">
    <location>
        <begin position="21"/>
        <end position="31"/>
    </location>
</feature>
<organism evidence="2 3">
    <name type="scientific">Longimycelium tulufanense</name>
    <dbReference type="NCBI Taxonomy" id="907463"/>
    <lineage>
        <taxon>Bacteria</taxon>
        <taxon>Bacillati</taxon>
        <taxon>Actinomycetota</taxon>
        <taxon>Actinomycetes</taxon>
        <taxon>Pseudonocardiales</taxon>
        <taxon>Pseudonocardiaceae</taxon>
        <taxon>Longimycelium</taxon>
    </lineage>
</organism>
<dbReference type="RefSeq" id="WP_189060202.1">
    <property type="nucleotide sequence ID" value="NZ_BMMK01000022.1"/>
</dbReference>
<dbReference type="Proteomes" id="UP000637578">
    <property type="component" value="Unassembled WGS sequence"/>
</dbReference>
<keyword evidence="3" id="KW-1185">Reference proteome</keyword>
<dbReference type="EMBL" id="BMMK01000022">
    <property type="protein sequence ID" value="GGM67756.1"/>
    <property type="molecule type" value="Genomic_DNA"/>
</dbReference>
<proteinExistence type="predicted"/>
<name>A0A8J3CB07_9PSEU</name>
<reference evidence="2" key="2">
    <citation type="submission" date="2020-09" db="EMBL/GenBank/DDBJ databases">
        <authorList>
            <person name="Sun Q."/>
            <person name="Zhou Y."/>
        </authorList>
    </citation>
    <scope>NUCLEOTIDE SEQUENCE</scope>
    <source>
        <strain evidence="2">CGMCC 4.5737</strain>
    </source>
</reference>
<protein>
    <submittedName>
        <fullName evidence="2">Uncharacterized protein</fullName>
    </submittedName>
</protein>
<feature type="region of interest" description="Disordered" evidence="1">
    <location>
        <begin position="21"/>
        <end position="46"/>
    </location>
</feature>